<feature type="signal peptide" evidence="1">
    <location>
        <begin position="1"/>
        <end position="31"/>
    </location>
</feature>
<dbReference type="EMBL" id="CAADFN010000056">
    <property type="protein sequence ID" value="VFK19325.1"/>
    <property type="molecule type" value="Genomic_DNA"/>
</dbReference>
<gene>
    <name evidence="2" type="ORF">BECKLFY1418C_GA0070996_105618</name>
</gene>
<reference evidence="2" key="1">
    <citation type="submission" date="2019-02" db="EMBL/GenBank/DDBJ databases">
        <authorList>
            <person name="Gruber-Vodicka R. H."/>
            <person name="Seah K. B. B."/>
        </authorList>
    </citation>
    <scope>NUCLEOTIDE SEQUENCE</scope>
    <source>
        <strain evidence="2">BECK_BY7</strain>
    </source>
</reference>
<proteinExistence type="predicted"/>
<sequence length="231" mass="24542">MSANTKRMIHVALRSLGFITVGFLLATSGFAASPAAHLENAQVFATGNKIQAFRVPTVDADEKTQYYDLTIELDVSNDGTIGATAAINTVVSPNFAANKFIAGTYEEGSATCTVATTVLQGGRMEAALSCIGGSFGSKLEANWVTGLIPGHPFELDLKAAGIDKLASYSDYSWGKVANTGNDNRWWGCMLRNDIISARQVGENLIIGGYKDSNTQQCGANLAKTEKTEDTQ</sequence>
<name>A0A450WQL9_9GAMM</name>
<feature type="chain" id="PRO_5019360050" evidence="1">
    <location>
        <begin position="32"/>
        <end position="231"/>
    </location>
</feature>
<keyword evidence="1" id="KW-0732">Signal</keyword>
<evidence type="ECO:0000313" key="2">
    <source>
        <dbReference type="EMBL" id="VFK19325.1"/>
    </source>
</evidence>
<evidence type="ECO:0000256" key="1">
    <source>
        <dbReference type="SAM" id="SignalP"/>
    </source>
</evidence>
<organism evidence="2">
    <name type="scientific">Candidatus Kentrum sp. LFY</name>
    <dbReference type="NCBI Taxonomy" id="2126342"/>
    <lineage>
        <taxon>Bacteria</taxon>
        <taxon>Pseudomonadati</taxon>
        <taxon>Pseudomonadota</taxon>
        <taxon>Gammaproteobacteria</taxon>
        <taxon>Candidatus Kentrum</taxon>
    </lineage>
</organism>
<protein>
    <submittedName>
        <fullName evidence="2">Uncharacterized protein</fullName>
    </submittedName>
</protein>
<dbReference type="AlphaFoldDB" id="A0A450WQL9"/>
<accession>A0A450WQL9</accession>